<dbReference type="Proteomes" id="UP000887013">
    <property type="component" value="Unassembled WGS sequence"/>
</dbReference>
<protein>
    <submittedName>
        <fullName evidence="1">Zinc finger BED domain-containing protein 5</fullName>
    </submittedName>
</protein>
<reference evidence="1" key="1">
    <citation type="submission" date="2020-08" db="EMBL/GenBank/DDBJ databases">
        <title>Multicomponent nature underlies the extraordinary mechanical properties of spider dragline silk.</title>
        <authorList>
            <person name="Kono N."/>
            <person name="Nakamura H."/>
            <person name="Mori M."/>
            <person name="Yoshida Y."/>
            <person name="Ohtoshi R."/>
            <person name="Malay A.D."/>
            <person name="Moran D.A.P."/>
            <person name="Tomita M."/>
            <person name="Numata K."/>
            <person name="Arakawa K."/>
        </authorList>
    </citation>
    <scope>NUCLEOTIDE SEQUENCE</scope>
</reference>
<dbReference type="PANTHER" id="PTHR45913:SF19">
    <property type="entry name" value="LOW QUALITY PROTEIN: ZINC FINGER BED DOMAIN-CONTAINING PROTEIN 5-LIKE"/>
    <property type="match status" value="1"/>
</dbReference>
<dbReference type="PANTHER" id="PTHR45913">
    <property type="entry name" value="EPM2A-INTERACTING PROTEIN 1"/>
    <property type="match status" value="1"/>
</dbReference>
<evidence type="ECO:0000313" key="2">
    <source>
        <dbReference type="Proteomes" id="UP000887013"/>
    </source>
</evidence>
<name>A0A8X6TDR2_NEPPI</name>
<sequence>MSNFCEKEFLRRLKDSEHRFTIQLDETTDISELSILLVIVRYIHGTAGQEDMLIYQNLPTRTTAEEIVNVANSYIKKHDISWDLCHLVCTYGAKTVLGKLNGVVVRMKQKNPYMRSTHNCLHIQALAVKKMSEELKKVLNDCVGGINFIKSRLLNSRLFNLLRGSMGSLHKTLLFHTDVRWLSHGKVLTRFCELKDEIIIFFSKHALLSLN</sequence>
<gene>
    <name evidence="1" type="primary">ZBED5</name>
    <name evidence="1" type="ORF">NPIL_447761</name>
</gene>
<accession>A0A8X6TDR2</accession>
<proteinExistence type="predicted"/>
<dbReference type="AlphaFoldDB" id="A0A8X6TDR2"/>
<dbReference type="SUPFAM" id="SSF53098">
    <property type="entry name" value="Ribonuclease H-like"/>
    <property type="match status" value="1"/>
</dbReference>
<dbReference type="InterPro" id="IPR012337">
    <property type="entry name" value="RNaseH-like_sf"/>
</dbReference>
<keyword evidence="2" id="KW-1185">Reference proteome</keyword>
<comment type="caution">
    <text evidence="1">The sequence shown here is derived from an EMBL/GenBank/DDBJ whole genome shotgun (WGS) entry which is preliminary data.</text>
</comment>
<dbReference type="EMBL" id="BMAW01054545">
    <property type="protein sequence ID" value="GFS96884.1"/>
    <property type="molecule type" value="Genomic_DNA"/>
</dbReference>
<evidence type="ECO:0000313" key="1">
    <source>
        <dbReference type="EMBL" id="GFS96884.1"/>
    </source>
</evidence>
<organism evidence="1 2">
    <name type="scientific">Nephila pilipes</name>
    <name type="common">Giant wood spider</name>
    <name type="synonym">Nephila maculata</name>
    <dbReference type="NCBI Taxonomy" id="299642"/>
    <lineage>
        <taxon>Eukaryota</taxon>
        <taxon>Metazoa</taxon>
        <taxon>Ecdysozoa</taxon>
        <taxon>Arthropoda</taxon>
        <taxon>Chelicerata</taxon>
        <taxon>Arachnida</taxon>
        <taxon>Araneae</taxon>
        <taxon>Araneomorphae</taxon>
        <taxon>Entelegynae</taxon>
        <taxon>Araneoidea</taxon>
        <taxon>Nephilidae</taxon>
        <taxon>Nephila</taxon>
    </lineage>
</organism>
<dbReference type="OrthoDB" id="6436459at2759"/>